<comment type="caution">
    <text evidence="1">The sequence shown here is derived from an EMBL/GenBank/DDBJ whole genome shotgun (WGS) entry which is preliminary data.</text>
</comment>
<evidence type="ECO:0000313" key="1">
    <source>
        <dbReference type="EMBL" id="MDM7889637.1"/>
    </source>
</evidence>
<evidence type="ECO:0000313" key="2">
    <source>
        <dbReference type="Proteomes" id="UP001235720"/>
    </source>
</evidence>
<dbReference type="EMBL" id="JAUCMM010000012">
    <property type="protein sequence ID" value="MDM7889637.1"/>
    <property type="molecule type" value="Genomic_DNA"/>
</dbReference>
<keyword evidence="2" id="KW-1185">Reference proteome</keyword>
<dbReference type="Proteomes" id="UP001235720">
    <property type="component" value="Unassembled WGS sequence"/>
</dbReference>
<gene>
    <name evidence="1" type="ORF">QUG98_14365</name>
</gene>
<sequence length="127" mass="13208">MPESHDFFVAADPESTRAIVRDALVREGYTVADGDQGTLLATRGSLALTLIVGGLLNDRTFHTRLDVQLMVAPDGRAVARLLRGSGRSAVKGGALGVARGNRAFEQAANAIHASLAQAGVLTDSIPS</sequence>
<accession>A0ABT7TL44</accession>
<reference evidence="1 2" key="1">
    <citation type="submission" date="2023-06" db="EMBL/GenBank/DDBJ databases">
        <authorList>
            <person name="Feng G."/>
            <person name="Li J."/>
            <person name="Zhu H."/>
        </authorList>
    </citation>
    <scope>NUCLEOTIDE SEQUENCE [LARGE SCALE GENOMIC DNA]</scope>
    <source>
        <strain evidence="1 2">RHCJP20</strain>
    </source>
</reference>
<proteinExistence type="predicted"/>
<organism evidence="1 2">
    <name type="scientific">Curtobacterium subtropicum</name>
    <dbReference type="NCBI Taxonomy" id="3055138"/>
    <lineage>
        <taxon>Bacteria</taxon>
        <taxon>Bacillati</taxon>
        <taxon>Actinomycetota</taxon>
        <taxon>Actinomycetes</taxon>
        <taxon>Micrococcales</taxon>
        <taxon>Microbacteriaceae</taxon>
        <taxon>Curtobacterium</taxon>
    </lineage>
</organism>
<dbReference type="RefSeq" id="WP_289471216.1">
    <property type="nucleotide sequence ID" value="NZ_JAUCMM010000012.1"/>
</dbReference>
<protein>
    <submittedName>
        <fullName evidence="1">Uncharacterized protein</fullName>
    </submittedName>
</protein>
<name>A0ABT7TL44_9MICO</name>